<dbReference type="InterPro" id="IPR021109">
    <property type="entry name" value="Peptidase_aspartic_dom_sf"/>
</dbReference>
<sequence length="134" mass="14259">MAGRAFRKPGSELVYIKARWSGPEGVIENDKEFIVDTGAEESTCKPSNTRGKGLTFVGFRGASGVGGSTVTPAWDGGTATFDTQSPDGEVKTIQCQTVITESDFNLLGQDQLRSNKISVFNGDPPALVTGFQPR</sequence>
<dbReference type="RefSeq" id="WP_237378651.1">
    <property type="nucleotide sequence ID" value="NZ_CP071793.1"/>
</dbReference>
<evidence type="ECO:0000259" key="2">
    <source>
        <dbReference type="PROSITE" id="PS50175"/>
    </source>
</evidence>
<reference evidence="3" key="1">
    <citation type="submission" date="2021-03" db="EMBL/GenBank/DDBJ databases">
        <title>Acanthopleuribacteraceae sp. M133.</title>
        <authorList>
            <person name="Wang G."/>
        </authorList>
    </citation>
    <scope>NUCLEOTIDE SEQUENCE</scope>
    <source>
        <strain evidence="3">M133</strain>
    </source>
</reference>
<gene>
    <name evidence="3" type="ORF">J3U87_25740</name>
</gene>
<protein>
    <recommendedName>
        <fullName evidence="2">Peptidase A2 domain-containing protein</fullName>
    </recommendedName>
</protein>
<dbReference type="EMBL" id="CP071793">
    <property type="protein sequence ID" value="QTD49002.1"/>
    <property type="molecule type" value="Genomic_DNA"/>
</dbReference>
<keyword evidence="4" id="KW-1185">Reference proteome</keyword>
<organism evidence="3 4">
    <name type="scientific">Sulfidibacter corallicola</name>
    <dbReference type="NCBI Taxonomy" id="2818388"/>
    <lineage>
        <taxon>Bacteria</taxon>
        <taxon>Pseudomonadati</taxon>
        <taxon>Acidobacteriota</taxon>
        <taxon>Holophagae</taxon>
        <taxon>Acanthopleuribacterales</taxon>
        <taxon>Acanthopleuribacteraceae</taxon>
        <taxon>Sulfidibacter</taxon>
    </lineage>
</organism>
<dbReference type="Proteomes" id="UP000663929">
    <property type="component" value="Chromosome"/>
</dbReference>
<accession>A0A8A4TIM4</accession>
<dbReference type="GO" id="GO:0006508">
    <property type="term" value="P:proteolysis"/>
    <property type="evidence" value="ECO:0007669"/>
    <property type="project" value="InterPro"/>
</dbReference>
<feature type="domain" description="Peptidase A2" evidence="2">
    <location>
        <begin position="31"/>
        <end position="111"/>
    </location>
</feature>
<dbReference type="Gene3D" id="2.40.70.10">
    <property type="entry name" value="Acid Proteases"/>
    <property type="match status" value="1"/>
</dbReference>
<dbReference type="KEGG" id="scor:J3U87_25740"/>
<name>A0A8A4TIM4_SULCO</name>
<evidence type="ECO:0000256" key="1">
    <source>
        <dbReference type="ARBA" id="ARBA00022801"/>
    </source>
</evidence>
<evidence type="ECO:0000313" key="4">
    <source>
        <dbReference type="Proteomes" id="UP000663929"/>
    </source>
</evidence>
<dbReference type="PROSITE" id="PS50175">
    <property type="entry name" value="ASP_PROT_RETROV"/>
    <property type="match status" value="1"/>
</dbReference>
<dbReference type="SUPFAM" id="SSF50630">
    <property type="entry name" value="Acid proteases"/>
    <property type="match status" value="1"/>
</dbReference>
<keyword evidence="1" id="KW-0378">Hydrolase</keyword>
<dbReference type="GO" id="GO:0004190">
    <property type="term" value="F:aspartic-type endopeptidase activity"/>
    <property type="evidence" value="ECO:0007669"/>
    <property type="project" value="InterPro"/>
</dbReference>
<evidence type="ECO:0000313" key="3">
    <source>
        <dbReference type="EMBL" id="QTD49002.1"/>
    </source>
</evidence>
<proteinExistence type="predicted"/>
<dbReference type="AlphaFoldDB" id="A0A8A4TIM4"/>
<dbReference type="InterPro" id="IPR001995">
    <property type="entry name" value="Peptidase_A2_cat"/>
</dbReference>